<evidence type="ECO:0000313" key="4">
    <source>
        <dbReference type="Proteomes" id="UP000012019"/>
    </source>
</evidence>
<feature type="domain" description="ATP-grasp" evidence="2">
    <location>
        <begin position="116"/>
        <end position="309"/>
    </location>
</feature>
<evidence type="ECO:0000256" key="1">
    <source>
        <dbReference type="PROSITE-ProRule" id="PRU00409"/>
    </source>
</evidence>
<dbReference type="Gene3D" id="3.40.50.20">
    <property type="match status" value="1"/>
</dbReference>
<accession>M7NZ42</accession>
<sequence>MNVLLTSVGRRSYLVNYFKTALDGKGQVIGANMYSNTAGMFAADIAVVTPPANHSEYTPFLAEVCQKYDVGLLCSLHDLDVYMLSQDQQWLSDAGIAHTIPTAEWGRISLDKYESTNLLEQKGIPVPKTTISLSSAFEAIHNDEMTFPLIVKARAGFGSLGLAICNNVMELKSAYNAAVKQTMASGGNQYISLPEDELVLIQQAISGREVCLGVLNDLNGVYCAHFSCEVHSMRSGESDWATSLDREPYTVIARAFSELTAHRGIWGLDFLEEDGVYKAIDINPRFTGDYPFHHLAGANVPAALIAWASGREAAGNCFHSKSGITGFKDLVPMIAKSRSSGHV</sequence>
<dbReference type="SUPFAM" id="SSF56059">
    <property type="entry name" value="Glutathione synthetase ATP-binding domain-like"/>
    <property type="match status" value="1"/>
</dbReference>
<evidence type="ECO:0000313" key="3">
    <source>
        <dbReference type="EMBL" id="EMR14103.1"/>
    </source>
</evidence>
<dbReference type="GO" id="GO:0046872">
    <property type="term" value="F:metal ion binding"/>
    <property type="evidence" value="ECO:0007669"/>
    <property type="project" value="InterPro"/>
</dbReference>
<dbReference type="AlphaFoldDB" id="M7NZ42"/>
<dbReference type="PROSITE" id="PS50975">
    <property type="entry name" value="ATP_GRASP"/>
    <property type="match status" value="1"/>
</dbReference>
<comment type="caution">
    <text evidence="3">The sequence shown here is derived from an EMBL/GenBank/DDBJ whole genome shotgun (WGS) entry which is preliminary data.</text>
</comment>
<dbReference type="Gene3D" id="3.30.1490.20">
    <property type="entry name" value="ATP-grasp fold, A domain"/>
    <property type="match status" value="1"/>
</dbReference>
<dbReference type="Proteomes" id="UP000012019">
    <property type="component" value="Unassembled WGS sequence"/>
</dbReference>
<dbReference type="EMBL" id="APHR01000007">
    <property type="protein sequence ID" value="EMR14103.1"/>
    <property type="molecule type" value="Genomic_DNA"/>
</dbReference>
<keyword evidence="1" id="KW-0547">Nucleotide-binding</keyword>
<dbReference type="InterPro" id="IPR013815">
    <property type="entry name" value="ATP_grasp_subdomain_1"/>
</dbReference>
<dbReference type="InterPro" id="IPR048764">
    <property type="entry name" value="PylC_N"/>
</dbReference>
<reference evidence="3 4" key="1">
    <citation type="journal article" date="2013" name="Genome Announc.">
        <title>Draft Genome Sequence of Methylophaga lonarensis MPLT, a Haloalkaliphilic (Non-Methane-Utilizing) Methylotroph.</title>
        <authorList>
            <person name="Shetty S.A."/>
            <person name="Marathe N.P."/>
            <person name="Munot H."/>
            <person name="Antony C.P."/>
            <person name="Dhotre D.P."/>
            <person name="Murrell J.C."/>
            <person name="Shouche Y.S."/>
        </authorList>
    </citation>
    <scope>NUCLEOTIDE SEQUENCE [LARGE SCALE GENOMIC DNA]</scope>
    <source>
        <strain evidence="3 4">MPL</strain>
    </source>
</reference>
<gene>
    <name evidence="3" type="ORF">MPL1_01608</name>
</gene>
<dbReference type="PANTHER" id="PTHR23132">
    <property type="entry name" value="D-ALANINE--D-ALANINE LIGASE"/>
    <property type="match status" value="1"/>
</dbReference>
<keyword evidence="4" id="KW-1185">Reference proteome</keyword>
<dbReference type="RefSeq" id="WP_009725374.1">
    <property type="nucleotide sequence ID" value="NZ_APHR01000007.1"/>
</dbReference>
<keyword evidence="1" id="KW-0067">ATP-binding</keyword>
<dbReference type="STRING" id="1286106.MPL1_01608"/>
<dbReference type="Pfam" id="PF02655">
    <property type="entry name" value="ATP-grasp_3"/>
    <property type="match status" value="1"/>
</dbReference>
<name>M7NZ42_9GAMM</name>
<dbReference type="eggNOG" id="COG0189">
    <property type="taxonomic scope" value="Bacteria"/>
</dbReference>
<dbReference type="GO" id="GO:0005524">
    <property type="term" value="F:ATP binding"/>
    <property type="evidence" value="ECO:0007669"/>
    <property type="project" value="UniProtKB-UniRule"/>
</dbReference>
<proteinExistence type="predicted"/>
<dbReference type="InterPro" id="IPR011761">
    <property type="entry name" value="ATP-grasp"/>
</dbReference>
<protein>
    <submittedName>
        <fullName evidence="3">Carbamoyl phosphate synthase-like protein</fullName>
    </submittedName>
</protein>
<dbReference type="GO" id="GO:0008716">
    <property type="term" value="F:D-alanine-D-alanine ligase activity"/>
    <property type="evidence" value="ECO:0007669"/>
    <property type="project" value="TreeGrafter"/>
</dbReference>
<dbReference type="PANTHER" id="PTHR23132:SF23">
    <property type="entry name" value="D-ALANINE--D-ALANINE LIGASE B"/>
    <property type="match status" value="1"/>
</dbReference>
<evidence type="ECO:0000259" key="2">
    <source>
        <dbReference type="PROSITE" id="PS50975"/>
    </source>
</evidence>
<dbReference type="PATRIC" id="fig|1286106.3.peg.327"/>
<organism evidence="3 4">
    <name type="scientific">Methylophaga lonarensis MPL</name>
    <dbReference type="NCBI Taxonomy" id="1286106"/>
    <lineage>
        <taxon>Bacteria</taxon>
        <taxon>Pseudomonadati</taxon>
        <taxon>Pseudomonadota</taxon>
        <taxon>Gammaproteobacteria</taxon>
        <taxon>Thiotrichales</taxon>
        <taxon>Piscirickettsiaceae</taxon>
        <taxon>Methylophaga</taxon>
    </lineage>
</organism>
<dbReference type="Gene3D" id="3.30.470.20">
    <property type="entry name" value="ATP-grasp fold, B domain"/>
    <property type="match status" value="1"/>
</dbReference>
<dbReference type="InterPro" id="IPR003806">
    <property type="entry name" value="ATP-grasp_PylC-type"/>
</dbReference>
<dbReference type="Pfam" id="PF21360">
    <property type="entry name" value="PylC-like_N"/>
    <property type="match status" value="1"/>
</dbReference>